<dbReference type="EMBL" id="WJIF01000002">
    <property type="protein sequence ID" value="MRG59092.1"/>
    <property type="molecule type" value="Genomic_DNA"/>
</dbReference>
<name>A0A6I2F3F1_9MICO</name>
<accession>A0A6I2F3F1</accession>
<protein>
    <recommendedName>
        <fullName evidence="5">DUF3558 domain-containing protein</fullName>
    </recommendedName>
</protein>
<feature type="compositionally biased region" description="Low complexity" evidence="1">
    <location>
        <begin position="27"/>
        <end position="63"/>
    </location>
</feature>
<gene>
    <name evidence="3" type="ORF">GE115_04300</name>
</gene>
<evidence type="ECO:0000256" key="1">
    <source>
        <dbReference type="SAM" id="MobiDB-lite"/>
    </source>
</evidence>
<feature type="chain" id="PRO_5039167385" description="DUF3558 domain-containing protein" evidence="2">
    <location>
        <begin position="23"/>
        <end position="192"/>
    </location>
</feature>
<evidence type="ECO:0008006" key="5">
    <source>
        <dbReference type="Google" id="ProtNLM"/>
    </source>
</evidence>
<organism evidence="3 4">
    <name type="scientific">Agromyces agglutinans</name>
    <dbReference type="NCBI Taxonomy" id="2662258"/>
    <lineage>
        <taxon>Bacteria</taxon>
        <taxon>Bacillati</taxon>
        <taxon>Actinomycetota</taxon>
        <taxon>Actinomycetes</taxon>
        <taxon>Micrococcales</taxon>
        <taxon>Microbacteriaceae</taxon>
        <taxon>Agromyces</taxon>
    </lineage>
</organism>
<evidence type="ECO:0000313" key="3">
    <source>
        <dbReference type="EMBL" id="MRG59092.1"/>
    </source>
</evidence>
<dbReference type="RefSeq" id="WP_153683560.1">
    <property type="nucleotide sequence ID" value="NZ_WJIF01000002.1"/>
</dbReference>
<dbReference type="PROSITE" id="PS51257">
    <property type="entry name" value="PROKAR_LIPOPROTEIN"/>
    <property type="match status" value="1"/>
</dbReference>
<evidence type="ECO:0000256" key="2">
    <source>
        <dbReference type="SAM" id="SignalP"/>
    </source>
</evidence>
<proteinExistence type="predicted"/>
<evidence type="ECO:0000313" key="4">
    <source>
        <dbReference type="Proteomes" id="UP000431080"/>
    </source>
</evidence>
<dbReference type="AlphaFoldDB" id="A0A6I2F3F1"/>
<feature type="signal peptide" evidence="2">
    <location>
        <begin position="1"/>
        <end position="22"/>
    </location>
</feature>
<sequence length="192" mass="19888">MTPLHRRTLSTLLAASVLVALAACTASPGTSSSSASPKPSSATEASASQSPTADPSATPAPVAEPTCDTVLTEAEYADLAAEGLTYRPEPTFALGPVMEELVAVGALSCHWAKPNSDIGFWVVRLPEADSDWESRKQTLLVAGWTETDDPVPGTIVAPADYDANYIPAMIHANEATIFVSGAQFVTSLADVG</sequence>
<reference evidence="3 4" key="1">
    <citation type="submission" date="2019-10" db="EMBL/GenBank/DDBJ databases">
        <authorList>
            <person name="Nie G."/>
            <person name="Ming H."/>
            <person name="Yi B."/>
        </authorList>
    </citation>
    <scope>NUCLEOTIDE SEQUENCE [LARGE SCALE GENOMIC DNA]</scope>
    <source>
        <strain evidence="3 4">CFH 90414</strain>
    </source>
</reference>
<keyword evidence="2" id="KW-0732">Signal</keyword>
<comment type="caution">
    <text evidence="3">The sequence shown here is derived from an EMBL/GenBank/DDBJ whole genome shotgun (WGS) entry which is preliminary data.</text>
</comment>
<dbReference type="Proteomes" id="UP000431080">
    <property type="component" value="Unassembled WGS sequence"/>
</dbReference>
<feature type="region of interest" description="Disordered" evidence="1">
    <location>
        <begin position="27"/>
        <end position="64"/>
    </location>
</feature>
<keyword evidence="4" id="KW-1185">Reference proteome</keyword>